<sequence>MHSMEWDSIRIFLAVVESGSMSAAAQGLGMSQPTVSRQISALEDRVGFNLFDRSCNGLRLTVMGEGLLESAQQTARGVEGFMRKVNACNDQHEGHVRLAASEVAGFFYLPQALKAFNDAFPHIEVEVLVNNQNVNLNKREADILISRYRPTQPDLVVSYLYQHEVGFFAHQDYLAERGMPKSLAHMHSRDYQIVGFDQSDIYSRTAAQIGEPVSKSQFPFRTDSYMMQLELVRARAGIAAMYKEVAGRHPELVPLFPDTPIPPAQWWLICHRDVHVNPRIRHLMVFLSRWFEALTVDELPVTTL</sequence>
<dbReference type="CDD" id="cd05466">
    <property type="entry name" value="PBP2_LTTR_substrate"/>
    <property type="match status" value="1"/>
</dbReference>
<comment type="caution">
    <text evidence="6">The sequence shown here is derived from an EMBL/GenBank/DDBJ whole genome shotgun (WGS) entry which is preliminary data.</text>
</comment>
<accession>A0A0J1JBV4</accession>
<evidence type="ECO:0000313" key="6">
    <source>
        <dbReference type="EMBL" id="KLU99076.1"/>
    </source>
</evidence>
<dbReference type="FunFam" id="1.10.10.10:FF:000001">
    <property type="entry name" value="LysR family transcriptional regulator"/>
    <property type="match status" value="1"/>
</dbReference>
<evidence type="ECO:0000256" key="3">
    <source>
        <dbReference type="ARBA" id="ARBA00023125"/>
    </source>
</evidence>
<feature type="domain" description="HTH lysR-type" evidence="5">
    <location>
        <begin position="4"/>
        <end position="61"/>
    </location>
</feature>
<dbReference type="PATRIC" id="fig|754436.4.peg.3985"/>
<organism evidence="6 7">
    <name type="scientific">Photobacterium aphoticum</name>
    <dbReference type="NCBI Taxonomy" id="754436"/>
    <lineage>
        <taxon>Bacteria</taxon>
        <taxon>Pseudomonadati</taxon>
        <taxon>Pseudomonadota</taxon>
        <taxon>Gammaproteobacteria</taxon>
        <taxon>Vibrionales</taxon>
        <taxon>Vibrionaceae</taxon>
        <taxon>Photobacterium</taxon>
    </lineage>
</organism>
<dbReference type="PANTHER" id="PTHR30537:SF3">
    <property type="entry name" value="TRANSCRIPTIONAL REGULATORY PROTEIN"/>
    <property type="match status" value="1"/>
</dbReference>
<reference evidence="6 7" key="1">
    <citation type="submission" date="2015-05" db="EMBL/GenBank/DDBJ databases">
        <title>Photobacterium galathea sp. nov.</title>
        <authorList>
            <person name="Machado H."/>
            <person name="Gram L."/>
        </authorList>
    </citation>
    <scope>NUCLEOTIDE SEQUENCE [LARGE SCALE GENOMIC DNA]</scope>
    <source>
        <strain evidence="6 7">DSM 25995</strain>
    </source>
</reference>
<dbReference type="PANTHER" id="PTHR30537">
    <property type="entry name" value="HTH-TYPE TRANSCRIPTIONAL REGULATOR"/>
    <property type="match status" value="1"/>
</dbReference>
<gene>
    <name evidence="6" type="ORF">ABT58_18845</name>
</gene>
<keyword evidence="4" id="KW-0804">Transcription</keyword>
<evidence type="ECO:0000313" key="7">
    <source>
        <dbReference type="Proteomes" id="UP000036426"/>
    </source>
</evidence>
<dbReference type="PRINTS" id="PR00039">
    <property type="entry name" value="HTHLYSR"/>
</dbReference>
<dbReference type="Proteomes" id="UP000036426">
    <property type="component" value="Unassembled WGS sequence"/>
</dbReference>
<dbReference type="PROSITE" id="PS50931">
    <property type="entry name" value="HTH_LYSR"/>
    <property type="match status" value="1"/>
</dbReference>
<dbReference type="InterPro" id="IPR036390">
    <property type="entry name" value="WH_DNA-bd_sf"/>
</dbReference>
<keyword evidence="3" id="KW-0238">DNA-binding</keyword>
<dbReference type="EMBL" id="LDOV01000037">
    <property type="protein sequence ID" value="KLU99076.1"/>
    <property type="molecule type" value="Genomic_DNA"/>
</dbReference>
<dbReference type="Gene3D" id="3.40.190.290">
    <property type="match status" value="1"/>
</dbReference>
<name>A0A0J1JBV4_9GAMM</name>
<evidence type="ECO:0000256" key="2">
    <source>
        <dbReference type="ARBA" id="ARBA00023015"/>
    </source>
</evidence>
<dbReference type="InterPro" id="IPR036388">
    <property type="entry name" value="WH-like_DNA-bd_sf"/>
</dbReference>
<protein>
    <submittedName>
        <fullName evidence="6">LysR family transcriptional regulator</fullName>
    </submittedName>
</protein>
<dbReference type="Pfam" id="PF00126">
    <property type="entry name" value="HTH_1"/>
    <property type="match status" value="1"/>
</dbReference>
<dbReference type="AlphaFoldDB" id="A0A0J1JBV4"/>
<evidence type="ECO:0000256" key="1">
    <source>
        <dbReference type="ARBA" id="ARBA00009437"/>
    </source>
</evidence>
<keyword evidence="7" id="KW-1185">Reference proteome</keyword>
<dbReference type="RefSeq" id="WP_047875995.1">
    <property type="nucleotide sequence ID" value="NZ_BMYC01000006.1"/>
</dbReference>
<dbReference type="OrthoDB" id="570111at2"/>
<dbReference type="Pfam" id="PF03466">
    <property type="entry name" value="LysR_substrate"/>
    <property type="match status" value="1"/>
</dbReference>
<evidence type="ECO:0000259" key="5">
    <source>
        <dbReference type="PROSITE" id="PS50931"/>
    </source>
</evidence>
<dbReference type="Gene3D" id="1.10.10.10">
    <property type="entry name" value="Winged helix-like DNA-binding domain superfamily/Winged helix DNA-binding domain"/>
    <property type="match status" value="1"/>
</dbReference>
<dbReference type="GO" id="GO:0043565">
    <property type="term" value="F:sequence-specific DNA binding"/>
    <property type="evidence" value="ECO:0007669"/>
    <property type="project" value="TreeGrafter"/>
</dbReference>
<dbReference type="InterPro" id="IPR000847">
    <property type="entry name" value="LysR_HTH_N"/>
</dbReference>
<evidence type="ECO:0000256" key="4">
    <source>
        <dbReference type="ARBA" id="ARBA00023163"/>
    </source>
</evidence>
<dbReference type="SUPFAM" id="SSF53850">
    <property type="entry name" value="Periplasmic binding protein-like II"/>
    <property type="match status" value="1"/>
</dbReference>
<comment type="similarity">
    <text evidence="1">Belongs to the LysR transcriptional regulatory family.</text>
</comment>
<dbReference type="InterPro" id="IPR058163">
    <property type="entry name" value="LysR-type_TF_proteobact-type"/>
</dbReference>
<dbReference type="GO" id="GO:0006351">
    <property type="term" value="P:DNA-templated transcription"/>
    <property type="evidence" value="ECO:0007669"/>
    <property type="project" value="TreeGrafter"/>
</dbReference>
<dbReference type="InterPro" id="IPR005119">
    <property type="entry name" value="LysR_subst-bd"/>
</dbReference>
<dbReference type="SUPFAM" id="SSF46785">
    <property type="entry name" value="Winged helix' DNA-binding domain"/>
    <property type="match status" value="1"/>
</dbReference>
<keyword evidence="2" id="KW-0805">Transcription regulation</keyword>
<dbReference type="GO" id="GO:0003700">
    <property type="term" value="F:DNA-binding transcription factor activity"/>
    <property type="evidence" value="ECO:0007669"/>
    <property type="project" value="InterPro"/>
</dbReference>
<proteinExistence type="inferred from homology"/>